<reference evidence="1" key="1">
    <citation type="journal article" date="2023" name="Nat. Commun.">
        <title>Diploid and tetraploid genomes of Acorus and the evolution of monocots.</title>
        <authorList>
            <person name="Ma L."/>
            <person name="Liu K.W."/>
            <person name="Li Z."/>
            <person name="Hsiao Y.Y."/>
            <person name="Qi Y."/>
            <person name="Fu T."/>
            <person name="Tang G.D."/>
            <person name="Zhang D."/>
            <person name="Sun W.H."/>
            <person name="Liu D.K."/>
            <person name="Li Y."/>
            <person name="Chen G.Z."/>
            <person name="Liu X.D."/>
            <person name="Liao X.Y."/>
            <person name="Jiang Y.T."/>
            <person name="Yu X."/>
            <person name="Hao Y."/>
            <person name="Huang J."/>
            <person name="Zhao X.W."/>
            <person name="Ke S."/>
            <person name="Chen Y.Y."/>
            <person name="Wu W.L."/>
            <person name="Hsu J.L."/>
            <person name="Lin Y.F."/>
            <person name="Huang M.D."/>
            <person name="Li C.Y."/>
            <person name="Huang L."/>
            <person name="Wang Z.W."/>
            <person name="Zhao X."/>
            <person name="Zhong W.Y."/>
            <person name="Peng D.H."/>
            <person name="Ahmad S."/>
            <person name="Lan S."/>
            <person name="Zhang J.S."/>
            <person name="Tsai W.C."/>
            <person name="Van de Peer Y."/>
            <person name="Liu Z.J."/>
        </authorList>
    </citation>
    <scope>NUCLEOTIDE SEQUENCE</scope>
    <source>
        <strain evidence="1">CP</strain>
    </source>
</reference>
<proteinExistence type="predicted"/>
<name>A0AAV9EG43_ACOCL</name>
<reference evidence="1" key="2">
    <citation type="submission" date="2023-06" db="EMBL/GenBank/DDBJ databases">
        <authorList>
            <person name="Ma L."/>
            <person name="Liu K.-W."/>
            <person name="Li Z."/>
            <person name="Hsiao Y.-Y."/>
            <person name="Qi Y."/>
            <person name="Fu T."/>
            <person name="Tang G."/>
            <person name="Zhang D."/>
            <person name="Sun W.-H."/>
            <person name="Liu D.-K."/>
            <person name="Li Y."/>
            <person name="Chen G.-Z."/>
            <person name="Liu X.-D."/>
            <person name="Liao X.-Y."/>
            <person name="Jiang Y.-T."/>
            <person name="Yu X."/>
            <person name="Hao Y."/>
            <person name="Huang J."/>
            <person name="Zhao X.-W."/>
            <person name="Ke S."/>
            <person name="Chen Y.-Y."/>
            <person name="Wu W.-L."/>
            <person name="Hsu J.-L."/>
            <person name="Lin Y.-F."/>
            <person name="Huang M.-D."/>
            <person name="Li C.-Y."/>
            <person name="Huang L."/>
            <person name="Wang Z.-W."/>
            <person name="Zhao X."/>
            <person name="Zhong W.-Y."/>
            <person name="Peng D.-H."/>
            <person name="Ahmad S."/>
            <person name="Lan S."/>
            <person name="Zhang J.-S."/>
            <person name="Tsai W.-C."/>
            <person name="Van De Peer Y."/>
            <person name="Liu Z.-J."/>
        </authorList>
    </citation>
    <scope>NUCLEOTIDE SEQUENCE</scope>
    <source>
        <strain evidence="1">CP</strain>
        <tissue evidence="1">Leaves</tissue>
    </source>
</reference>
<evidence type="ECO:0000313" key="1">
    <source>
        <dbReference type="EMBL" id="KAK1312461.1"/>
    </source>
</evidence>
<protein>
    <submittedName>
        <fullName evidence="1">Uncharacterized protein</fullName>
    </submittedName>
</protein>
<dbReference type="EMBL" id="JAUJYO010000007">
    <property type="protein sequence ID" value="KAK1312461.1"/>
    <property type="molecule type" value="Genomic_DNA"/>
</dbReference>
<dbReference type="Proteomes" id="UP001180020">
    <property type="component" value="Unassembled WGS sequence"/>
</dbReference>
<evidence type="ECO:0000313" key="2">
    <source>
        <dbReference type="Proteomes" id="UP001180020"/>
    </source>
</evidence>
<organism evidence="1 2">
    <name type="scientific">Acorus calamus</name>
    <name type="common">Sweet flag</name>
    <dbReference type="NCBI Taxonomy" id="4465"/>
    <lineage>
        <taxon>Eukaryota</taxon>
        <taxon>Viridiplantae</taxon>
        <taxon>Streptophyta</taxon>
        <taxon>Embryophyta</taxon>
        <taxon>Tracheophyta</taxon>
        <taxon>Spermatophyta</taxon>
        <taxon>Magnoliopsida</taxon>
        <taxon>Liliopsida</taxon>
        <taxon>Acoraceae</taxon>
        <taxon>Acorus</taxon>
    </lineage>
</organism>
<comment type="caution">
    <text evidence="1">The sequence shown here is derived from an EMBL/GenBank/DDBJ whole genome shotgun (WGS) entry which is preliminary data.</text>
</comment>
<keyword evidence="2" id="KW-1185">Reference proteome</keyword>
<sequence>MKKRVFEVIDVITANVAIIGEHERDKRNQEVQPLKQLMTQYQEQLNTLEEGKLDFSQGLSRVLSKISEVPRKFCKGLVGFTDHWVFMARMDVVLPYPVALVFPRLAMVVDNRDDTIADVSLKKIMGWSNVPKMRPLGGMDEMA</sequence>
<accession>A0AAV9EG43</accession>
<dbReference type="AlphaFoldDB" id="A0AAV9EG43"/>
<gene>
    <name evidence="1" type="ORF">QJS10_CPA07g00562</name>
</gene>